<keyword evidence="5" id="KW-1185">Reference proteome</keyword>
<dbReference type="GO" id="GO:0061630">
    <property type="term" value="F:ubiquitin protein ligase activity"/>
    <property type="evidence" value="ECO:0007669"/>
    <property type="project" value="UniProtKB-UniRule"/>
</dbReference>
<reference evidence="4" key="2">
    <citation type="submission" date="2017-10" db="EMBL/GenBank/DDBJ databases">
        <title>Ladona fulva Genome sequencing and assembly.</title>
        <authorList>
            <person name="Murali S."/>
            <person name="Richards S."/>
            <person name="Bandaranaike D."/>
            <person name="Bellair M."/>
            <person name="Blankenburg K."/>
            <person name="Chao H."/>
            <person name="Dinh H."/>
            <person name="Doddapaneni H."/>
            <person name="Dugan-Rocha S."/>
            <person name="Elkadiri S."/>
            <person name="Gnanaolivu R."/>
            <person name="Hernandez B."/>
            <person name="Skinner E."/>
            <person name="Javaid M."/>
            <person name="Lee S."/>
            <person name="Li M."/>
            <person name="Ming W."/>
            <person name="Munidasa M."/>
            <person name="Muniz J."/>
            <person name="Nguyen L."/>
            <person name="Hughes D."/>
            <person name="Osuji N."/>
            <person name="Pu L.-L."/>
            <person name="Puazo M."/>
            <person name="Qu C."/>
            <person name="Quiroz J."/>
            <person name="Raj R."/>
            <person name="Weissenberger G."/>
            <person name="Xin Y."/>
            <person name="Zou X."/>
            <person name="Han Y."/>
            <person name="Worley K."/>
            <person name="Muzny D."/>
            <person name="Gibbs R."/>
        </authorList>
    </citation>
    <scope>NUCLEOTIDE SEQUENCE</scope>
    <source>
        <strain evidence="4">Sampled in the wild</strain>
    </source>
</reference>
<evidence type="ECO:0000256" key="1">
    <source>
        <dbReference type="RuleBase" id="RU367090"/>
    </source>
</evidence>
<dbReference type="UniPathway" id="UPA00143"/>
<proteinExistence type="inferred from homology"/>
<reference evidence="4" key="1">
    <citation type="submission" date="2013-04" db="EMBL/GenBank/DDBJ databases">
        <authorList>
            <person name="Qu J."/>
            <person name="Murali S.C."/>
            <person name="Bandaranaike D."/>
            <person name="Bellair M."/>
            <person name="Blankenburg K."/>
            <person name="Chao H."/>
            <person name="Dinh H."/>
            <person name="Doddapaneni H."/>
            <person name="Downs B."/>
            <person name="Dugan-Rocha S."/>
            <person name="Elkadiri S."/>
            <person name="Gnanaolivu R.D."/>
            <person name="Hernandez B."/>
            <person name="Javaid M."/>
            <person name="Jayaseelan J.C."/>
            <person name="Lee S."/>
            <person name="Li M."/>
            <person name="Ming W."/>
            <person name="Munidasa M."/>
            <person name="Muniz J."/>
            <person name="Nguyen L."/>
            <person name="Ongeri F."/>
            <person name="Osuji N."/>
            <person name="Pu L.-L."/>
            <person name="Puazo M."/>
            <person name="Qu C."/>
            <person name="Quiroz J."/>
            <person name="Raj R."/>
            <person name="Weissenberger G."/>
            <person name="Xin Y."/>
            <person name="Zou X."/>
            <person name="Han Y."/>
            <person name="Richards S."/>
            <person name="Worley K."/>
            <person name="Muzny D."/>
            <person name="Gibbs R."/>
        </authorList>
    </citation>
    <scope>NUCLEOTIDE SEQUENCE</scope>
    <source>
        <strain evidence="4">Sampled in the wild</strain>
    </source>
</reference>
<feature type="domain" description="E3 ubiquitin-protein ligase listerin N-terminal" evidence="3">
    <location>
        <begin position="64"/>
        <end position="369"/>
    </location>
</feature>
<keyword evidence="1" id="KW-0863">Zinc-finger</keyword>
<keyword evidence="1" id="KW-0862">Zinc</keyword>
<dbReference type="InterPro" id="IPR011989">
    <property type="entry name" value="ARM-like"/>
</dbReference>
<comment type="subunit">
    <text evidence="1">Component of the ribosome quality control complex (RQC).</text>
</comment>
<dbReference type="PANTHER" id="PTHR12389">
    <property type="entry name" value="ZINC FINGER PROTEIN 294"/>
    <property type="match status" value="1"/>
</dbReference>
<dbReference type="EMBL" id="KZ308359">
    <property type="protein sequence ID" value="KAG8228078.1"/>
    <property type="molecule type" value="Genomic_DNA"/>
</dbReference>
<dbReference type="SUPFAM" id="SSF48371">
    <property type="entry name" value="ARM repeat"/>
    <property type="match status" value="2"/>
</dbReference>
<dbReference type="OrthoDB" id="6108at2759"/>
<comment type="pathway">
    <text evidence="1">Protein modification; protein ubiquitination.</text>
</comment>
<dbReference type="GO" id="GO:0043023">
    <property type="term" value="F:ribosomal large subunit binding"/>
    <property type="evidence" value="ECO:0007669"/>
    <property type="project" value="TreeGrafter"/>
</dbReference>
<sequence length="1471" mass="165778">MGGKHKQAQRTKNNARPSSSGRSAELLRNSSLVVDFASAKDGSSRILPGFSLSQSEDTESPNNAEFVLLMKKMYKKDSTTKLKALQEFVDLCKRSDSSDVKSVLPQWPHIYSLLAGDIDHRVREASHQAHRQLAVLAKKNIAPYLKVIVGPWFIGQYDTYAPAASAARSAFQEVFPPSKFIEAIIFCQEEIFNYIFDNLINQNVLSNSKNFTPEEMEAKLIRLLVSSLQSYAFYLQQLPITVLKDSEQMNKKLISSGKFWKYSCDKSPLVRSSWYLVLIALCQNAPFLLDEASSQVAHAVFNNLDETDPITLPLVWEAALHALVTIKDIWSQINPQKVVLPKLWRVLQDGGQGNAATIFPNLLPLLSKIPSQILDDREVFYRKFFDSMRNGFKQKSVQLSQSESVAVSVSFIECLRYVVMIHKEEPNFCKTLLFDQLIPVLKTSFTDKRWALSTKALYSQTASLIYSWSKKTSESSCYKDLVLSFWSEISNLIASQIHETEIDFALLSKNHLEFVVCLKNPNRPLKKESLKVTFLEPEQKLDEAGSCSSEVKCWDEEELGHILNLVLHVLDDYTDEIHFSKSPSHVEALVDLILQFNSQELVLKLAENRNEESEDSFTVDNLLMWLQDPAMPISKIIRVLFLLLVQLPAEEKQNILSLLYELNNVVLQWCIVNAISSHYDDPSIKAWLKSSRLADILIRIIKDALNQTLDGHVGTENNFQVTWDLFKRCFSRMSDGDFPVATETLTGILKILSSALQVPPTGADPNLSARFVADLTRALFESDPLVLLLTDTNQGSEHQPAGSVLCKLAVSMFTTCCTGQLQSVALSSSTLALLGSSWQLLISSIAQAFQIQKDINPFLEVVKRFACSVCEMLNGTPWTEGIAMQTVTFMKVSAAHLTDPQQRDSILALLCNTFFLSVMESLESKKWTKDTILDMCLAAEILRNSICTYSEVCVHEGDPEEFLALVTASIYIVTVLTKLQVEESEDDSSNIKFSGSSAQLTDKYSSNIVEALETFTLCKLILLHFKNDVLSTKINPKCKVLKSGIKSLITSMSSADIEQLKNFIISRIGEDKELGFWIIKYLLSDILSDKNVLNIFQNLRSDPHLESLLHFHLIQIFSTLLPGEILQEISSDIVEKLEQPTEGDNQAYDERAWPQGCLSVNLTCLSHKDVCMVIETADFLEACVKGAWMKMLSPQNWDMVLCSVVKWVQHIASVVEDLIWWRSVDHAGLISSIFCLLASIIESIEGDQRESVSHLSDDFISEWRNVYAPEIYHPVIRVFLVMTENKISSSLVWGHIEKLLFEDVVRPVRTIPTGYVKDSPFPFLSDYSGDRKASYLVNKLSAYLQSTEVPLQTGAYHLILKLLPNILAEDMKTVLSDGSDMEKVYEKLSCSHFQEKLSEVQSVVDTMLMDFRDSGHLSSLLFNLFRLLPEHLLHGCSVQINPTSSKKVSSLFEYKLAAEEYDGTVLKFCLL</sequence>
<dbReference type="InterPro" id="IPR039795">
    <property type="entry name" value="LTN1/Rkr1"/>
</dbReference>
<dbReference type="EC" id="2.3.2.27" evidence="1"/>
<dbReference type="InterPro" id="IPR016024">
    <property type="entry name" value="ARM-type_fold"/>
</dbReference>
<keyword evidence="1" id="KW-0808">Transferase</keyword>
<dbReference type="GO" id="GO:0008270">
    <property type="term" value="F:zinc ion binding"/>
    <property type="evidence" value="ECO:0007669"/>
    <property type="project" value="UniProtKB-KW"/>
</dbReference>
<evidence type="ECO:0000313" key="5">
    <source>
        <dbReference type="Proteomes" id="UP000792457"/>
    </source>
</evidence>
<keyword evidence="1" id="KW-0479">Metal-binding</keyword>
<dbReference type="GO" id="GO:1990116">
    <property type="term" value="P:ribosome-associated ubiquitin-dependent protein catabolic process"/>
    <property type="evidence" value="ECO:0007669"/>
    <property type="project" value="UniProtKB-UniRule"/>
</dbReference>
<dbReference type="Pfam" id="PF22958">
    <property type="entry name" value="Ltn1_1st"/>
    <property type="match status" value="1"/>
</dbReference>
<dbReference type="PANTHER" id="PTHR12389:SF0">
    <property type="entry name" value="E3 UBIQUITIN-PROTEIN LIGASE LISTERIN"/>
    <property type="match status" value="1"/>
</dbReference>
<dbReference type="GO" id="GO:0016567">
    <property type="term" value="P:protein ubiquitination"/>
    <property type="evidence" value="ECO:0007669"/>
    <property type="project" value="UniProtKB-UniPathway"/>
</dbReference>
<dbReference type="GO" id="GO:1990112">
    <property type="term" value="C:RQC complex"/>
    <property type="evidence" value="ECO:0007669"/>
    <property type="project" value="UniProtKB-UniRule"/>
</dbReference>
<dbReference type="Gene3D" id="1.25.10.10">
    <property type="entry name" value="Leucine-rich Repeat Variant"/>
    <property type="match status" value="1"/>
</dbReference>
<name>A0A8K0P0E9_LADFU</name>
<protein>
    <recommendedName>
        <fullName evidence="1">E3 ubiquitin-protein ligase listerin</fullName>
        <ecNumber evidence="1">2.3.2.27</ecNumber>
    </recommendedName>
    <alternativeName>
        <fullName evidence="1">RING-type E3 ubiquitin transferase listerin</fullName>
    </alternativeName>
</protein>
<feature type="compositionally biased region" description="Polar residues" evidence="2">
    <location>
        <begin position="10"/>
        <end position="24"/>
    </location>
</feature>
<evidence type="ECO:0000259" key="3">
    <source>
        <dbReference type="Pfam" id="PF22958"/>
    </source>
</evidence>
<dbReference type="GO" id="GO:0072344">
    <property type="term" value="P:rescue of stalled ribosome"/>
    <property type="evidence" value="ECO:0007669"/>
    <property type="project" value="UniProtKB-UniRule"/>
</dbReference>
<comment type="similarity">
    <text evidence="1">Belongs to the LTN1 family.</text>
</comment>
<feature type="region of interest" description="Disordered" evidence="2">
    <location>
        <begin position="1"/>
        <end position="24"/>
    </location>
</feature>
<organism evidence="4 5">
    <name type="scientific">Ladona fulva</name>
    <name type="common">Scarce chaser dragonfly</name>
    <name type="synonym">Libellula fulva</name>
    <dbReference type="NCBI Taxonomy" id="123851"/>
    <lineage>
        <taxon>Eukaryota</taxon>
        <taxon>Metazoa</taxon>
        <taxon>Ecdysozoa</taxon>
        <taxon>Arthropoda</taxon>
        <taxon>Hexapoda</taxon>
        <taxon>Insecta</taxon>
        <taxon>Pterygota</taxon>
        <taxon>Palaeoptera</taxon>
        <taxon>Odonata</taxon>
        <taxon>Epiprocta</taxon>
        <taxon>Anisoptera</taxon>
        <taxon>Libelluloidea</taxon>
        <taxon>Libellulidae</taxon>
        <taxon>Ladona</taxon>
    </lineage>
</organism>
<dbReference type="GO" id="GO:0005829">
    <property type="term" value="C:cytosol"/>
    <property type="evidence" value="ECO:0007669"/>
    <property type="project" value="UniProtKB-UniRule"/>
</dbReference>
<dbReference type="InterPro" id="IPR054476">
    <property type="entry name" value="Ltn1_N"/>
</dbReference>
<evidence type="ECO:0000313" key="4">
    <source>
        <dbReference type="EMBL" id="KAG8228078.1"/>
    </source>
</evidence>
<gene>
    <name evidence="4" type="ORF">J437_LFUL000078</name>
</gene>
<keyword evidence="1" id="KW-0833">Ubl conjugation pathway</keyword>
<evidence type="ECO:0000256" key="2">
    <source>
        <dbReference type="SAM" id="MobiDB-lite"/>
    </source>
</evidence>
<comment type="caution">
    <text evidence="4">The sequence shown here is derived from an EMBL/GenBank/DDBJ whole genome shotgun (WGS) entry which is preliminary data.</text>
</comment>
<accession>A0A8K0P0E9</accession>
<dbReference type="Proteomes" id="UP000792457">
    <property type="component" value="Unassembled WGS sequence"/>
</dbReference>
<comment type="catalytic activity">
    <reaction evidence="1">
        <text>S-ubiquitinyl-[E2 ubiquitin-conjugating enzyme]-L-cysteine + [acceptor protein]-L-lysine = [E2 ubiquitin-conjugating enzyme]-L-cysteine + N(6)-ubiquitinyl-[acceptor protein]-L-lysine.</text>
        <dbReference type="EC" id="2.3.2.27"/>
    </reaction>
</comment>
<comment type="function">
    <text evidence="1">E3 ubiquitin-protein ligase. Component of the ribosome quality control complex (RQC), a ribosome-associated complex that mediates ubiquitination and extraction of incompletely synthesized nascent chains for proteasomal degradation.</text>
</comment>